<feature type="region of interest" description="Disordered" evidence="1">
    <location>
        <begin position="349"/>
        <end position="425"/>
    </location>
</feature>
<evidence type="ECO:0000313" key="2">
    <source>
        <dbReference type="EMBL" id="SCM23455.1"/>
    </source>
</evidence>
<accession>A0A1C6YJQ3</accession>
<organism evidence="2 3">
    <name type="scientific">Plasmodium chabaudi adami</name>
    <dbReference type="NCBI Taxonomy" id="5826"/>
    <lineage>
        <taxon>Eukaryota</taxon>
        <taxon>Sar</taxon>
        <taxon>Alveolata</taxon>
        <taxon>Apicomplexa</taxon>
        <taxon>Aconoidasida</taxon>
        <taxon>Haemosporida</taxon>
        <taxon>Plasmodiidae</taxon>
        <taxon>Plasmodium</taxon>
        <taxon>Plasmodium (Vinckeia)</taxon>
    </lineage>
</organism>
<protein>
    <submittedName>
        <fullName evidence="2">Uncharacterized protein</fullName>
    </submittedName>
</protein>
<name>A0A1C6YJQ3_PLACE</name>
<feature type="compositionally biased region" description="Basic and acidic residues" evidence="1">
    <location>
        <begin position="403"/>
        <end position="416"/>
    </location>
</feature>
<feature type="compositionally biased region" description="Polar residues" evidence="1">
    <location>
        <begin position="368"/>
        <end position="381"/>
    </location>
</feature>
<evidence type="ECO:0000256" key="1">
    <source>
        <dbReference type="SAM" id="MobiDB-lite"/>
    </source>
</evidence>
<gene>
    <name evidence="2" type="ORF">PCHDS_000350200</name>
</gene>
<dbReference type="Proteomes" id="UP000507536">
    <property type="component" value="Chromosome 12"/>
</dbReference>
<dbReference type="AlphaFoldDB" id="A0A1C6YJQ3"/>
<reference evidence="2 3" key="1">
    <citation type="submission" date="2016-08" db="EMBL/GenBank/DDBJ databases">
        <authorList>
            <consortium name="Pathogen Informatics"/>
        </authorList>
    </citation>
    <scope>NUCLEOTIDE SEQUENCE [LARGE SCALE GENOMIC DNA]</scope>
    <source>
        <strain evidence="2 3">DS</strain>
    </source>
</reference>
<proteinExistence type="predicted"/>
<dbReference type="EMBL" id="LT608192">
    <property type="protein sequence ID" value="SCM23455.1"/>
    <property type="molecule type" value="Genomic_DNA"/>
</dbReference>
<sequence length="550" mass="64369">MNEENESYENIIPFPCQNEISAIYKKDSYMKHCLVKNHIEPIALDQEVHFLNKKEEVTFKLTEILKSLESPKEEKEIDDVVLPEYVEHKQTEQPENNEQKSYKTNCGVYLHEVNIIDKTSYNSIIDKDNKYGNINTNQISIKGDMYVKNIIHFQDCSQYNFLYKVYKIEWFIGLDINDNKIHEILPQSQGMCFQIPFESLGKYIFCKAYRRVYKNTVYQKEGKNTIFDPHTYSNKPIKFKTRPEYVEICSITSKGPVLLSIDSSFKILKHLCNKYFHIKVILEDPLNNLENLSSYSSSDDATSTTNSETSDINQVQSFVTTMHIDFEQIKFYNPNFSIIPIKKGEIKYDQNNRNSHKKIDNREGDLLQSKQFSNSTSSITTSKEPNKSPKKNSQKINKTIQCDNKENSKKEKKLSQEKINNNDNENRMGAHTELIFNLYEVEFRLSNKDNSIILIIENNLKAELNSIKYKMMIIKPVDKTISTNDLWTILLSFKSVYPYKSIFKKYSKTIFKNTNISFVQNMLNNYLIKSQFPNVHETLPIQKIGTIFNQ</sequence>
<evidence type="ECO:0000313" key="3">
    <source>
        <dbReference type="Proteomes" id="UP000507536"/>
    </source>
</evidence>